<gene>
    <name evidence="2" type="ORF">DIU77_001180</name>
</gene>
<feature type="region of interest" description="Disordered" evidence="1">
    <location>
        <begin position="2145"/>
        <end position="2224"/>
    </location>
</feature>
<feature type="region of interest" description="Disordered" evidence="1">
    <location>
        <begin position="200"/>
        <end position="238"/>
    </location>
</feature>
<feature type="region of interest" description="Disordered" evidence="1">
    <location>
        <begin position="3412"/>
        <end position="3487"/>
    </location>
</feature>
<dbReference type="Proteomes" id="UP000249324">
    <property type="component" value="Unassembled WGS sequence"/>
</dbReference>
<evidence type="ECO:0008006" key="4">
    <source>
        <dbReference type="Google" id="ProtNLM"/>
    </source>
</evidence>
<feature type="compositionally biased region" description="Low complexity" evidence="1">
    <location>
        <begin position="1342"/>
        <end position="1362"/>
    </location>
</feature>
<feature type="compositionally biased region" description="Polar residues" evidence="1">
    <location>
        <begin position="2196"/>
        <end position="2208"/>
    </location>
</feature>
<name>A0ABD6F9U2_9PSEU</name>
<feature type="compositionally biased region" description="Low complexity" evidence="1">
    <location>
        <begin position="204"/>
        <end position="225"/>
    </location>
</feature>
<feature type="compositionally biased region" description="Gly residues" evidence="1">
    <location>
        <begin position="2723"/>
        <end position="2747"/>
    </location>
</feature>
<feature type="compositionally biased region" description="Polar residues" evidence="1">
    <location>
        <begin position="1472"/>
        <end position="1486"/>
    </location>
</feature>
<feature type="compositionally biased region" description="Basic and acidic residues" evidence="1">
    <location>
        <begin position="2145"/>
        <end position="2155"/>
    </location>
</feature>
<feature type="compositionally biased region" description="Low complexity" evidence="1">
    <location>
        <begin position="1410"/>
        <end position="1429"/>
    </location>
</feature>
<sequence>MPAEQMFQHRYGQQLGGLARIPVDSVTDRRVQALAATTSLLMNWWPHQGVDISYLRSYFEPGVGEFEKMIAATPDEIWGHLRNVLVWDPVLGMMNRPMAIIEVVRDGRESYLIAHPDPGPALNYPVGVRNVALTFPINVIDVANGTIGRVPRGQAVRFMVATPGPRFVHYWSPVGLIDTAARTGPTPSLEQFGVVQLRGGPAGHAGHAAAPQGEGAQAGPAEAGASRSEPAGGQDSRLVIRDSFASDDHARSRFEARYGSLFELVAGPSSRTSASRLDIARQVVDLVLSRGPSENVASLSWNRNGRENLLAKFRDAPRIKPDTMRDVLQLNVKYGKRAAGIVEVRYRRGADYFVAELDDSGRMHVIDPVGQRYAQLHPANEYRMVPFVWPDPGRKILTRAAFESDDEARSHAQFRYGQLLDVRPGLVPESAWGRRVWARMAAESLLQERPIANEIDDVRQLQHRYGDARFSGRARNLEEIWDRLRSRPGDAVAVIQLGPDRNGEMRVAHWQPGAGQLTVIDPVNGRIGDLTHEVGYPFTVLRPAAAATETRFVTQDRFSSEEDARSYFQNRYGDLLRPLADLSVESLQDRRARAIAAAYSVLLNRAFPSERGVEYLRHFARRADADFEQMRVGTWRDVESYLRARPRGGAVIVERGTEHIIAHRGNGSRQFAVFDVHRQELARLHPDQTVRFTEVELVGPGRSSTQPARPTSAEPPDNGGSGPSGERSSTQQSERASVPGAEAARETTQASDGAAAGTTNDRGGAASGTRSIEGVSVVTGDSLRPGESAELFDSHYAWAFDERANAGVAGLPSERQRVLGVVDSLLLNEPFLSRKQVSHLLQQAEVDARFERMREGTWKQVWDQLRDAPRPRAVIVPHDGNHLILHRNGPDSPVHVIDVANRTFGNLPTGQNVRFLTHERTESGGIDGWLTTVDTWHEDADLAFAEHYGNVLGETPAARLPDERARILGLADSVLRREPYRAEEDLAYLARVSENRFANMLSGTWSEVLGQLRGGSQPRLAIVRDGQRYFFLDRTEAGQVSVIDPIRGGYDRLPADAADRTVEYMVRDLAQVEHDRAARPAESHQALPQTEPVPPAETTPPAEPASRTEARSDAEVAATNESDARHPASDDQLVPEFEQAADVFVTRDWFDSAEEARDHFQLHYGNMFRPFADVDVTNVADRRAKALAMADALTQRRPMWEWVDTDHVRQWAGNVDAKFANLSSGTLEDILGYLYENSDDVTGVIIEDGQNYAIAHFNGEDRLINVIDVVTGELGTVPRDRVVKFMPMSHDGRTTHRTELFDPVSDVEGFEDVRQQGEAVGPETEEASARQPLDSSARRSDATSAASGRAGTVGSSRGSAATEAPTTTPLNSWSSPEGSESAFEAAAVWSRSAGGDGHEGSGQVAGPQVGPEESSSAGAAGSSREPASGHGAQDPAPRRPALRQGPAAGPKKAVRFDLPEPAAAGEDPRVSGSPSRSFSTDSAQAGSTGGRRGLRSAFTGTPAITEEPVTASPAQERLSPASASQGTDTRTGPSGEPTPEPEDTAAGLGIAWESDGSSAAPSGAEAQDGARPGTRPADPARQDAPTAETEGERRGEPSDESPDSDDDQSGLANSPFVTRDRLGTQQAASYFQDRYRRVLEQLEDVVAGSRDGRTQVAALAELLTQRSGVGSRVDLSGVRSRVANADAWFARMRPGQLTSVLEDIRNEWNDELAVIRYGEGAEETHLVLHRLGNGMIDVIDVAGRTLGNLPDRTDVWVMTGEQLAEHGDGATSTEPGTGRAPGEAPTGGSGITARDGADATVARSAPEVPASAGGTTRPGPVTHTDTTTPLTGQESAGSGSGEPVRSTGDQGPVELVAWDSLSPEERKPVFDTRYKQMFDTETNAAAKHLPLGRARILGLVDSFLLNRPFPSEQSVAHLLRAVEHDARFERMRTGSWGEVWDFLRGGHGPRVVVVPDRNDFLLLHRKDAGDPVHVIDPTGRRFGRLPEGEPVHFLPQQLTESGAVEGLIRTQDSFLDAAFAKEEFTSRYEWVFDETPITRISDVQQRALGVADSLVQRKSFSGMADVGYLKDAAEHRFQGMSHGPWSDVWNFLRGTDRGAVIVENGQQYVVLHKDRSGHINVIDPSGTGAFGRLPVDPSVRYLTRDRAQFDHDRTSYRTTSGDEPGGLPTGRDSAHGGGGTSAGSGAGSRGESPAGTSSRAAQPATSPQRGFRSEFGGDSATSRESRTAAIVQEIAEHRNKWHRLYLWPRDVRYAERYYRDNPGEMYDREKSRGFQARLERAYEEVLLTGGVTKLSVDWYKHAHRLVTGESGEQLMWNEIGGEFPVFGTKIAPDVFDEVIAGRPLVLPAEVWEKSGASNVVPLVVAREQQPGEIWYEVNYGEREVVTILEDLFAEFNRGIDDARSDSERLRAIAQVVRATHIVHPFQDTNGRLNLHLMLPALLVGHGFRPMPAKDLVELFDGSRPLGETVQALEKAQHTDFWHGRRMRASKREYDSDSDAEAYRGEDASHADQGRDGRSGKLTHPEVSDAKAEAVRILEGIGYAAPVATWWQFQQFRDLVAYQYLSKGRDEAVELAAQLARRPDIAPDPIAVLPWEFLVKAAVDELEAISEMTRRIVEGPASEAIAAAIDERGAPRIPEDDPRRAGLTKVIASALRFGAVEFTFEDFVSGRRAARNITTMIMSDTDVSAAVLLRELASAPEHEWPHRQADLSRWTKYAAAEGSSAGGERGASGVCGGPGASLPGGAGGPTHAEPAAVLSAEDTGGPAPAEVVSSDSSALDVRRGEQFHAADPVPGSGVEDAHASPAGGSPRIEVVSWDSVPEGDRAELFNERYGWAFDEESNVAARLYPDVARAFGLVDSLLLERPLSPEGLSHLVRKAEIHARRERMREGTWDQVWEFLRGGSGPRAVVAAQGKNYLILHRKDAGGPVHVIDPKGPGFGRLPAGENVRFSTHQVTASGAVDGWLTTRDLFVSDSHAELAFDLRYGWAFDGNAAAQLEGAARALGIADSLARRTAFRERSEVERYEALAADRFAAMTNGPWADVWPHLTDTRSAVIVRNGEGYVILHRERSGRIDVIDPEAGGFGRLPLSSRVEFLARTPTQVEQDRAGHGGVSGRASDGQTADVSVRPDLGESAAAGDEAPGRDGADAPSSQGLGGGVGVGLQGGVAGLQYGEPAGVLSAERAGGLGAGEVVVWERFASREAAQRFFSDVYGELLAGLRSRVGESLQDCLERVVQAAFALWEGRPYLASGEGVAQAVGDVNQLLGETMRWVEGDDPARVIVDELQRQPGEQAMGVAYYAPADPGQVGHFVLAHRDPQGRVVIVDVANQQIGTLDTAANTTANWLSGRIGYAPIDPDFFGGPHAATPPTHPSPPTGQPGHPVDAPNLRGGADTSGTQPADVVDAQTGDVTSAAENTTAGEVPSADRSEADGSGSGGERSGDPSPEEQGDGASAVDHGNQEPAGAHDTEQAAPAQHPADGPAVGQTSPQLPWRRLPVWMDDVSEILDARIRWGDLESSRIFNRVMSDWRLVRFPEPQVFAPVRDIEEVYGVLRQQPDKVGGAIVLTAKPAGQLRALMVFQNAFGEITTHPEGVRPDFGGPGDLYAYVVRDWDDVVGSRDANAYQVPDVWSEEYHSIGVVDVLDYGTNQDVDNRGPLRSQLTRIVGESAVRALEGQRVPLLSVAPSDVVSSLHQLNERDFKVAVVAGLRTDVWDRSFVDTWTIRPGDDLPTATELGGEAEWFYVFALDSSGESIPMEHYTAQIDHGETAPTATGQAPVRWREPITDATLERATTDEASRVSLERAQRVWALSGRPWPSEFAPVGEGASPVDRTAIERSIRAGLTESSGGVVAGVAVGVYGGGVTRTWVIKGMAAGDSLEMAVIFADGTERSLSEVDFGEPQGIYLYAAVAGVTAVGAMNHGANDRLPPWHPSIRSLGVMSVANDGTHPEVAHWIHRTLGDRATPEVLAATEAHLFATERADADAVLQNLVDREDFGGALLARVRVDDWNRWFADSWLIEPGQDRPRLRELAEDGAFFAFAVDDRGNPLPLDALTLPADHSASATVAGARGDEQQVVMRGPVTADMLQWAADTNPASARNLERAQSWWRLTGAPWPVEFGPVHGKEAISRFLESGGPRVAKETTAIVVSIDGDTVGAWLVGARVDANTVEPQVYFPDGTARPLAEVDMGEPHQLYMYAHTGGKTSWGGAESQQPRPDLFTVNPDSPDAPPRYGDGLSLGLRDVLAFGSNRERVEEALAAVHGDLSAIRDSDAFRADFVSVDPSAVHEVLRGLAEDSAVAVVVRDWIDHWNRRYLDAWAVTSEDIASGTLPQLHDLSRPGGYYLYAADHSGEPISIELLNPPPYGRSWSVPLRRFPISAEMVDAANKQFDPAQRTTTPREFSRVNLELVKRQWQEPERAQQSSWPARFDPVYDLDRIEFLLNGRERSSFLPEFHSTRAVVLSVTGQTRAWILTRRPFSRGIDVFFADGSDAHGTSRKVQQLADVAEIVNANDLYWYAERGGRTLAGSLVPAHPASLQRIGTSIDLAWALDRSSGGDTATYLLNRISHGPDAVPFYDDHTLDFVTNNRYALIKVLEHLADEAFQQRTGFALAVIARVTTNPWAASADVLTMTRGEPVPNPHDLGSGRFYLYAVDSEGNQIPRALLVPPPSYADTIAEQPPASEGGAR</sequence>
<feature type="compositionally biased region" description="Polar residues" evidence="1">
    <location>
        <begin position="1364"/>
        <end position="1378"/>
    </location>
</feature>
<protein>
    <recommendedName>
        <fullName evidence="4">Tox-PL domain-containing protein</fullName>
    </recommendedName>
</protein>
<feature type="compositionally biased region" description="Polar residues" evidence="1">
    <location>
        <begin position="746"/>
        <end position="761"/>
    </location>
</feature>
<feature type="region of interest" description="Disordered" evidence="1">
    <location>
        <begin position="2492"/>
        <end position="2526"/>
    </location>
</feature>
<feature type="compositionally biased region" description="Acidic residues" evidence="1">
    <location>
        <begin position="1598"/>
        <end position="1608"/>
    </location>
</feature>
<feature type="region of interest" description="Disordered" evidence="1">
    <location>
        <begin position="3101"/>
        <end position="3154"/>
    </location>
</feature>
<comment type="caution">
    <text evidence="2">The sequence shown here is derived from an EMBL/GenBank/DDBJ whole genome shotgun (WGS) entry which is preliminary data.</text>
</comment>
<feature type="region of interest" description="Disordered" evidence="1">
    <location>
        <begin position="1314"/>
        <end position="1621"/>
    </location>
</feature>
<feature type="region of interest" description="Disordered" evidence="1">
    <location>
        <begin position="2721"/>
        <end position="2810"/>
    </location>
</feature>
<feature type="region of interest" description="Disordered" evidence="1">
    <location>
        <begin position="3355"/>
        <end position="3400"/>
    </location>
</feature>
<feature type="compositionally biased region" description="Pro residues" evidence="1">
    <location>
        <begin position="1091"/>
        <end position="1103"/>
    </location>
</feature>
<dbReference type="EMBL" id="QGUI02000006">
    <property type="protein sequence ID" value="MFO7190846.1"/>
    <property type="molecule type" value="Genomic_DNA"/>
</dbReference>
<feature type="region of interest" description="Disordered" evidence="1">
    <location>
        <begin position="1075"/>
        <end position="1134"/>
    </location>
</feature>
<evidence type="ECO:0000313" key="3">
    <source>
        <dbReference type="Proteomes" id="UP000249324"/>
    </source>
</evidence>
<evidence type="ECO:0000256" key="1">
    <source>
        <dbReference type="SAM" id="MobiDB-lite"/>
    </source>
</evidence>
<feature type="compositionally biased region" description="Gly residues" evidence="1">
    <location>
        <begin position="2175"/>
        <end position="2188"/>
    </location>
</feature>
<feature type="compositionally biased region" description="Polar residues" evidence="1">
    <location>
        <begin position="726"/>
        <end position="735"/>
    </location>
</feature>
<evidence type="ECO:0000313" key="2">
    <source>
        <dbReference type="EMBL" id="MFO7190846.1"/>
    </source>
</evidence>
<organism evidence="2 3">
    <name type="scientific">Thermocrispum agreste</name>
    <dbReference type="NCBI Taxonomy" id="37925"/>
    <lineage>
        <taxon>Bacteria</taxon>
        <taxon>Bacillati</taxon>
        <taxon>Actinomycetota</taxon>
        <taxon>Actinomycetes</taxon>
        <taxon>Pseudonocardiales</taxon>
        <taxon>Pseudonocardiaceae</taxon>
        <taxon>Thermocrispum</taxon>
    </lineage>
</organism>
<feature type="region of interest" description="Disordered" evidence="1">
    <location>
        <begin position="1764"/>
        <end position="1850"/>
    </location>
</feature>
<feature type="region of interest" description="Disordered" evidence="1">
    <location>
        <begin position="692"/>
        <end position="772"/>
    </location>
</feature>
<feature type="compositionally biased region" description="Low complexity" evidence="1">
    <location>
        <begin position="1815"/>
        <end position="1831"/>
    </location>
</feature>
<accession>A0ABD6F9U2</accession>
<reference evidence="2 3" key="1">
    <citation type="journal article" date="2021" name="BMC Genomics">
        <title>Genome-resolved metagenome and metatranscriptome analyses of thermophilic composting reveal key bacterial players and their metabolic interactions.</title>
        <authorList>
            <person name="Braga L.P.P."/>
            <person name="Pereira R.V."/>
            <person name="Martins L.F."/>
            <person name="Moura L.M.S."/>
            <person name="Sanchez F.B."/>
            <person name="Patane J.S.L."/>
            <person name="da Silva A.M."/>
            <person name="Setubal J.C."/>
        </authorList>
    </citation>
    <scope>NUCLEOTIDE SEQUENCE [LARGE SCALE GENOMIC DNA]</scope>
    <source>
        <strain evidence="2">ZC4RG45</strain>
    </source>
</reference>
<proteinExistence type="predicted"/>